<dbReference type="PANTHER" id="PTHR12265:SF41">
    <property type="entry name" value="TRANSMEMBRANE PROTEIN 53"/>
    <property type="match status" value="1"/>
</dbReference>
<keyword evidence="1" id="KW-0472">Membrane</keyword>
<dbReference type="Proteomes" id="UP001201812">
    <property type="component" value="Unassembled WGS sequence"/>
</dbReference>
<proteinExistence type="predicted"/>
<dbReference type="PROSITE" id="PS51257">
    <property type="entry name" value="PROKAR_LIPOPROTEIN"/>
    <property type="match status" value="1"/>
</dbReference>
<protein>
    <submittedName>
        <fullName evidence="1">Transmembrane protein 53-B</fullName>
    </submittedName>
</protein>
<keyword evidence="2" id="KW-1185">Reference proteome</keyword>
<dbReference type="InterPro" id="IPR029058">
    <property type="entry name" value="AB_hydrolase_fold"/>
</dbReference>
<dbReference type="SUPFAM" id="SSF53474">
    <property type="entry name" value="alpha/beta-Hydrolases"/>
    <property type="match status" value="1"/>
</dbReference>
<dbReference type="InterPro" id="IPR008547">
    <property type="entry name" value="DUF829_TMEM53"/>
</dbReference>
<reference evidence="1" key="1">
    <citation type="submission" date="2022-01" db="EMBL/GenBank/DDBJ databases">
        <title>Genome Sequence Resource for Two Populations of Ditylenchus destructor, the Migratory Endoparasitic Phytonematode.</title>
        <authorList>
            <person name="Zhang H."/>
            <person name="Lin R."/>
            <person name="Xie B."/>
        </authorList>
    </citation>
    <scope>NUCLEOTIDE SEQUENCE</scope>
    <source>
        <strain evidence="1">BazhouSP</strain>
    </source>
</reference>
<accession>A0AAD4MYR4</accession>
<gene>
    <name evidence="1" type="ORF">DdX_11507</name>
</gene>
<comment type="caution">
    <text evidence="1">The sequence shown here is derived from an EMBL/GenBank/DDBJ whole genome shotgun (WGS) entry which is preliminary data.</text>
</comment>
<organism evidence="1 2">
    <name type="scientific">Ditylenchus destructor</name>
    <dbReference type="NCBI Taxonomy" id="166010"/>
    <lineage>
        <taxon>Eukaryota</taxon>
        <taxon>Metazoa</taxon>
        <taxon>Ecdysozoa</taxon>
        <taxon>Nematoda</taxon>
        <taxon>Chromadorea</taxon>
        <taxon>Rhabditida</taxon>
        <taxon>Tylenchina</taxon>
        <taxon>Tylenchomorpha</taxon>
        <taxon>Sphaerularioidea</taxon>
        <taxon>Anguinidae</taxon>
        <taxon>Anguininae</taxon>
        <taxon>Ditylenchus</taxon>
    </lineage>
</organism>
<dbReference type="Pfam" id="PF05705">
    <property type="entry name" value="DUF829"/>
    <property type="match status" value="1"/>
</dbReference>
<name>A0AAD4MYR4_9BILA</name>
<sequence>MARTYVDEMTIKWSENTNSPLVLLFGWAGCRDRYLAKYSEIYEKLGCSIVRYTVPVEHVNDYTSFRQFALEIYERVLDVENNELQFPIMFHIFSMNGFSLFSALWQLLDITSNGSAVKQMVKGIIFDSCPANVRPWQKAEAISVATMPSNKYNMISRGTYRIFLTGKYSLDRAFIWLRSNFEPNVYEQNFPYFNLLKMPDLPKLQLYLYSQADSICSAKSIEEFQVAQLDRCCVVRSKCWVDSQHVEHFREHSEEYTQLCIDFVNEFNS</sequence>
<dbReference type="PANTHER" id="PTHR12265">
    <property type="entry name" value="TRANSMEMBRANE PROTEIN 53"/>
    <property type="match status" value="1"/>
</dbReference>
<evidence type="ECO:0000313" key="2">
    <source>
        <dbReference type="Proteomes" id="UP001201812"/>
    </source>
</evidence>
<keyword evidence="1" id="KW-0812">Transmembrane</keyword>
<evidence type="ECO:0000313" key="1">
    <source>
        <dbReference type="EMBL" id="KAI1709109.1"/>
    </source>
</evidence>
<dbReference type="EMBL" id="JAKKPZ010000032">
    <property type="protein sequence ID" value="KAI1709109.1"/>
    <property type="molecule type" value="Genomic_DNA"/>
</dbReference>
<dbReference type="AlphaFoldDB" id="A0AAD4MYR4"/>